<evidence type="ECO:0000256" key="3">
    <source>
        <dbReference type="SAM" id="SignalP"/>
    </source>
</evidence>
<dbReference type="EC" id="3.1.3.5" evidence="4"/>
<name>W0HH99_9GAMM</name>
<dbReference type="NCBIfam" id="TIGR01533">
    <property type="entry name" value="lipo_e_P4"/>
    <property type="match status" value="1"/>
</dbReference>
<proteinExistence type="predicted"/>
<dbReference type="PANTHER" id="PTHR31284">
    <property type="entry name" value="ACID PHOSPHATASE-LIKE PROTEIN"/>
    <property type="match status" value="1"/>
</dbReference>
<gene>
    <name evidence="4" type="ORF">SOPEG_0559</name>
</gene>
<organism evidence="4 5">
    <name type="scientific">Candidatus Sodalis pierantonii str. SOPE</name>
    <dbReference type="NCBI Taxonomy" id="2342"/>
    <lineage>
        <taxon>Bacteria</taxon>
        <taxon>Pseudomonadati</taxon>
        <taxon>Pseudomonadota</taxon>
        <taxon>Gammaproteobacteria</taxon>
        <taxon>Enterobacterales</taxon>
        <taxon>Bruguierivoracaceae</taxon>
        <taxon>Sodalis</taxon>
    </lineage>
</organism>
<dbReference type="SUPFAM" id="SSF56784">
    <property type="entry name" value="HAD-like"/>
    <property type="match status" value="1"/>
</dbReference>
<dbReference type="InterPro" id="IPR005519">
    <property type="entry name" value="Acid_phosphat_B-like"/>
</dbReference>
<reference evidence="4 5" key="1">
    <citation type="journal article" date="2014" name="Genome Biol. Evol.">
        <title>Genome degeneration and adaptation in a nascent stage of symbiosis.</title>
        <authorList>
            <person name="Oakeson K.F."/>
            <person name="Gil R."/>
            <person name="Clayton A.L."/>
            <person name="Dunn D.M."/>
            <person name="von Niederhausern A.C."/>
            <person name="Hamil C."/>
            <person name="Aoyagi A."/>
            <person name="Duval B."/>
            <person name="Baca A."/>
            <person name="Silva F.J."/>
            <person name="Vallier A."/>
            <person name="Jackson D.G."/>
            <person name="Latorre A."/>
            <person name="Weiss R.B."/>
            <person name="Heddi A."/>
            <person name="Moya A."/>
            <person name="Dale C."/>
        </authorList>
    </citation>
    <scope>NUCLEOTIDE SEQUENCE [LARGE SCALE GENOMIC DNA]</scope>
    <source>
        <strain evidence="5">none</strain>
    </source>
</reference>
<dbReference type="Proteomes" id="UP000019025">
    <property type="component" value="Chromosome"/>
</dbReference>
<evidence type="ECO:0000313" key="5">
    <source>
        <dbReference type="Proteomes" id="UP000019025"/>
    </source>
</evidence>
<keyword evidence="1" id="KW-0479">Metal-binding</keyword>
<dbReference type="SFLD" id="SFLDG01125">
    <property type="entry name" value="C1.1:_Acid_Phosphatase_Like"/>
    <property type="match status" value="1"/>
</dbReference>
<dbReference type="KEGG" id="pes:SOPEG_0559"/>
<dbReference type="PATRIC" id="fig|2342.5.peg.578"/>
<evidence type="ECO:0000313" key="4">
    <source>
        <dbReference type="EMBL" id="AHF73126.1"/>
    </source>
</evidence>
<dbReference type="PIRSF" id="PIRSF019271">
    <property type="entry name" value="Acid_Ptase_C"/>
    <property type="match status" value="1"/>
</dbReference>
<evidence type="ECO:0000256" key="2">
    <source>
        <dbReference type="ARBA" id="ARBA00022729"/>
    </source>
</evidence>
<dbReference type="InterPro" id="IPR006423">
    <property type="entry name" value="Lipo_e_P4"/>
</dbReference>
<dbReference type="HOGENOM" id="CLU_052352_1_0_6"/>
<evidence type="ECO:0000256" key="1">
    <source>
        <dbReference type="ARBA" id="ARBA00022723"/>
    </source>
</evidence>
<dbReference type="InterPro" id="IPR023214">
    <property type="entry name" value="HAD_sf"/>
</dbReference>
<dbReference type="eggNOG" id="COG2503">
    <property type="taxonomic scope" value="Bacteria"/>
</dbReference>
<feature type="signal peptide" evidence="3">
    <location>
        <begin position="1"/>
        <end position="23"/>
    </location>
</feature>
<dbReference type="AlphaFoldDB" id="W0HH99"/>
<dbReference type="GO" id="GO:0008253">
    <property type="term" value="F:5'-nucleotidase activity"/>
    <property type="evidence" value="ECO:0007669"/>
    <property type="project" value="UniProtKB-EC"/>
</dbReference>
<dbReference type="Pfam" id="PF03767">
    <property type="entry name" value="Acid_phosphat_B"/>
    <property type="match status" value="1"/>
</dbReference>
<dbReference type="EMBL" id="CP006568">
    <property type="protein sequence ID" value="AHF73126.1"/>
    <property type="molecule type" value="Genomic_DNA"/>
</dbReference>
<dbReference type="PROSITE" id="PS51257">
    <property type="entry name" value="PROKAR_LIPOPROTEIN"/>
    <property type="match status" value="1"/>
</dbReference>
<dbReference type="RefSeq" id="WP_025244230.1">
    <property type="nucleotide sequence ID" value="NZ_CP006568.1"/>
</dbReference>
<dbReference type="STRING" id="2342.SOPEG_0559"/>
<feature type="chain" id="PRO_5004789745" evidence="3">
    <location>
        <begin position="24"/>
        <end position="276"/>
    </location>
</feature>
<dbReference type="PANTHER" id="PTHR31284:SF10">
    <property type="entry name" value="ACID PHOSPHATASE-LIKE PROTEIN"/>
    <property type="match status" value="1"/>
</dbReference>
<sequence length="276" mass="30630">MQRLTRGIALLALGCLISGCAPRQPPAATASTAQAQLTSQTVMAVNWMQQSGEISALAYQAFNSAQTSFLQAKARPWMKKAVVVDLDETMIDNSAYAGWQIKHAQPFSEKTWSQWTQAREAKAMPGAVAFSQFVAQHGGRMFYVSNRAQADFAATVDNLKALGFADVTPQSLLLKPTGGSSDKTARFHEVEQQGYDIVVYVGDNLNDFSGEPYHRLNSKRRDFVNRHQGDFGRKYIVLPNPSYGDWEGGLSKDYWPASDEQKLKIRAERIDAWDGK</sequence>
<keyword evidence="5" id="KW-1185">Reference proteome</keyword>
<accession>W0HH99</accession>
<dbReference type="InterPro" id="IPR036412">
    <property type="entry name" value="HAD-like_sf"/>
</dbReference>
<dbReference type="SFLD" id="SFLDS00003">
    <property type="entry name" value="Haloacid_Dehalogenase"/>
    <property type="match status" value="1"/>
</dbReference>
<dbReference type="Gene3D" id="3.40.50.1000">
    <property type="entry name" value="HAD superfamily/HAD-like"/>
    <property type="match status" value="1"/>
</dbReference>
<keyword evidence="4" id="KW-0449">Lipoprotein</keyword>
<dbReference type="GO" id="GO:0046872">
    <property type="term" value="F:metal ion binding"/>
    <property type="evidence" value="ECO:0007669"/>
    <property type="project" value="UniProtKB-KW"/>
</dbReference>
<protein>
    <submittedName>
        <fullName evidence="4">Outer membrane lipoprotein e (P4)</fullName>
        <ecNumber evidence="4">3.1.3.5</ecNumber>
    </submittedName>
</protein>
<dbReference type="GO" id="GO:0009279">
    <property type="term" value="C:cell outer membrane"/>
    <property type="evidence" value="ECO:0007669"/>
    <property type="project" value="InterPro"/>
</dbReference>
<dbReference type="CDD" id="cd07534">
    <property type="entry name" value="HAD_CAP"/>
    <property type="match status" value="1"/>
</dbReference>
<keyword evidence="4" id="KW-0378">Hydrolase</keyword>
<keyword evidence="2 3" id="KW-0732">Signal</keyword>